<reference evidence="1 2" key="1">
    <citation type="journal article" date="2019" name="Nat. Ecol. Evol.">
        <title>Megaphylogeny resolves global patterns of mushroom evolution.</title>
        <authorList>
            <person name="Varga T."/>
            <person name="Krizsan K."/>
            <person name="Foldi C."/>
            <person name="Dima B."/>
            <person name="Sanchez-Garcia M."/>
            <person name="Sanchez-Ramirez S."/>
            <person name="Szollosi G.J."/>
            <person name="Szarkandi J.G."/>
            <person name="Papp V."/>
            <person name="Albert L."/>
            <person name="Andreopoulos W."/>
            <person name="Angelini C."/>
            <person name="Antonin V."/>
            <person name="Barry K.W."/>
            <person name="Bougher N.L."/>
            <person name="Buchanan P."/>
            <person name="Buyck B."/>
            <person name="Bense V."/>
            <person name="Catcheside P."/>
            <person name="Chovatia M."/>
            <person name="Cooper J."/>
            <person name="Damon W."/>
            <person name="Desjardin D."/>
            <person name="Finy P."/>
            <person name="Geml J."/>
            <person name="Haridas S."/>
            <person name="Hughes K."/>
            <person name="Justo A."/>
            <person name="Karasinski D."/>
            <person name="Kautmanova I."/>
            <person name="Kiss B."/>
            <person name="Kocsube S."/>
            <person name="Kotiranta H."/>
            <person name="LaButti K.M."/>
            <person name="Lechner B.E."/>
            <person name="Liimatainen K."/>
            <person name="Lipzen A."/>
            <person name="Lukacs Z."/>
            <person name="Mihaltcheva S."/>
            <person name="Morgado L.N."/>
            <person name="Niskanen T."/>
            <person name="Noordeloos M.E."/>
            <person name="Ohm R.A."/>
            <person name="Ortiz-Santana B."/>
            <person name="Ovrebo C."/>
            <person name="Racz N."/>
            <person name="Riley R."/>
            <person name="Savchenko A."/>
            <person name="Shiryaev A."/>
            <person name="Soop K."/>
            <person name="Spirin V."/>
            <person name="Szebenyi C."/>
            <person name="Tomsovsky M."/>
            <person name="Tulloss R.E."/>
            <person name="Uehling J."/>
            <person name="Grigoriev I.V."/>
            <person name="Vagvolgyi C."/>
            <person name="Papp T."/>
            <person name="Martin F.M."/>
            <person name="Miettinen O."/>
            <person name="Hibbett D.S."/>
            <person name="Nagy L.G."/>
        </authorList>
    </citation>
    <scope>NUCLEOTIDE SEQUENCE [LARGE SCALE GENOMIC DNA]</scope>
    <source>
        <strain evidence="1 2">NL-1719</strain>
    </source>
</reference>
<gene>
    <name evidence="1" type="ORF">BDN72DRAFT_904170</name>
</gene>
<evidence type="ECO:0000313" key="1">
    <source>
        <dbReference type="EMBL" id="TFK61368.1"/>
    </source>
</evidence>
<organism evidence="1 2">
    <name type="scientific">Pluteus cervinus</name>
    <dbReference type="NCBI Taxonomy" id="181527"/>
    <lineage>
        <taxon>Eukaryota</taxon>
        <taxon>Fungi</taxon>
        <taxon>Dikarya</taxon>
        <taxon>Basidiomycota</taxon>
        <taxon>Agaricomycotina</taxon>
        <taxon>Agaricomycetes</taxon>
        <taxon>Agaricomycetidae</taxon>
        <taxon>Agaricales</taxon>
        <taxon>Pluteineae</taxon>
        <taxon>Pluteaceae</taxon>
        <taxon>Pluteus</taxon>
    </lineage>
</organism>
<evidence type="ECO:0000313" key="2">
    <source>
        <dbReference type="Proteomes" id="UP000308600"/>
    </source>
</evidence>
<name>A0ACD3A6A0_9AGAR</name>
<protein>
    <submittedName>
        <fullName evidence="1">Uncharacterized protein</fullName>
    </submittedName>
</protein>
<accession>A0ACD3A6A0</accession>
<dbReference type="Proteomes" id="UP000308600">
    <property type="component" value="Unassembled WGS sequence"/>
</dbReference>
<keyword evidence="2" id="KW-1185">Reference proteome</keyword>
<proteinExistence type="predicted"/>
<sequence length="184" mass="20992">MPNANIQRKTASVPQLPTRSQPTSTQKATLSAVFRHTQHPSREEYEVISRIIDMEIRAVMNWFRHRRSTRYRLKQGVDRLATPLQCIRMSEIHLSLLHSPNLQGQFSSADFVALRMVPRRPSPHPVQSPLQAMYRRRIRVLESAHGPVHQRLQATPDRSPGTGDLSPETLAAAHILCGLRSSRR</sequence>
<dbReference type="EMBL" id="ML208667">
    <property type="protein sequence ID" value="TFK61368.1"/>
    <property type="molecule type" value="Genomic_DNA"/>
</dbReference>